<evidence type="ECO:0000313" key="10">
    <source>
        <dbReference type="Proteomes" id="UP000182135"/>
    </source>
</evidence>
<dbReference type="PANTHER" id="PTHR21090:SF5">
    <property type="entry name" value="PENTAFUNCTIONAL AROM POLYPEPTIDE"/>
    <property type="match status" value="1"/>
</dbReference>
<comment type="catalytic activity">
    <reaction evidence="6">
        <text>3-phosphoshikimate + phosphoenolpyruvate = 5-O-(1-carboxyvinyl)-3-phosphoshikimate + phosphate</text>
        <dbReference type="Rhea" id="RHEA:21256"/>
        <dbReference type="ChEBI" id="CHEBI:43474"/>
        <dbReference type="ChEBI" id="CHEBI:57701"/>
        <dbReference type="ChEBI" id="CHEBI:58702"/>
        <dbReference type="ChEBI" id="CHEBI:145989"/>
        <dbReference type="EC" id="2.5.1.19"/>
    </reaction>
    <physiologicalReaction direction="left-to-right" evidence="6">
        <dbReference type="Rhea" id="RHEA:21257"/>
    </physiologicalReaction>
</comment>
<feature type="binding site" evidence="7">
    <location>
        <position position="162"/>
    </location>
    <ligand>
        <name>3-phosphoshikimate</name>
        <dbReference type="ChEBI" id="CHEBI:145989"/>
    </ligand>
</feature>
<dbReference type="eggNOG" id="COG0128">
    <property type="taxonomic scope" value="Bacteria"/>
</dbReference>
<dbReference type="PIRSF" id="PIRSF000505">
    <property type="entry name" value="EPSPS"/>
    <property type="match status" value="1"/>
</dbReference>
<dbReference type="InterPro" id="IPR006264">
    <property type="entry name" value="EPSP_synthase"/>
</dbReference>
<dbReference type="GO" id="GO:0003866">
    <property type="term" value="F:3-phosphoshikimate 1-carboxyvinyltransferase activity"/>
    <property type="evidence" value="ECO:0007669"/>
    <property type="project" value="UniProtKB-UniRule"/>
</dbReference>
<comment type="function">
    <text evidence="7">Catalyzes the transfer of the enolpyruvyl moiety of phosphoenolpyruvate (PEP) to the 5-hydroxyl of shikimate-3-phosphate (S3P) to produce enolpyruvyl shikimate-3-phosphate and inorganic phosphate.</text>
</comment>
<dbReference type="GO" id="GO:0009073">
    <property type="term" value="P:aromatic amino acid family biosynthetic process"/>
    <property type="evidence" value="ECO:0007669"/>
    <property type="project" value="UniProtKB-KW"/>
</dbReference>
<dbReference type="InterPro" id="IPR036968">
    <property type="entry name" value="Enolpyruvate_Tfrase_sf"/>
</dbReference>
<accession>A0A1I2M6H4</accession>
<evidence type="ECO:0000256" key="7">
    <source>
        <dbReference type="HAMAP-Rule" id="MF_00210"/>
    </source>
</evidence>
<keyword evidence="3 7" id="KW-0028">Amino-acid biosynthesis</keyword>
<comment type="similarity">
    <text evidence="2 7">Belongs to the EPSP synthase family.</text>
</comment>
<dbReference type="AlphaFoldDB" id="A0A1I2M6H4"/>
<protein>
    <recommendedName>
        <fullName evidence="7">3-phosphoshikimate 1-carboxyvinyltransferase</fullName>
        <ecNumber evidence="7">2.5.1.19</ecNumber>
    </recommendedName>
    <alternativeName>
        <fullName evidence="7">5-enolpyruvylshikimate-3-phosphate synthase</fullName>
        <shortName evidence="7">EPSP synthase</shortName>
        <shortName evidence="7">EPSPS</shortName>
    </alternativeName>
</protein>
<dbReference type="InterPro" id="IPR023193">
    <property type="entry name" value="EPSP_synthase_CS"/>
</dbReference>
<feature type="binding site" evidence="7">
    <location>
        <position position="189"/>
    </location>
    <ligand>
        <name>3-phosphoshikimate</name>
        <dbReference type="ChEBI" id="CHEBI:145989"/>
    </ligand>
</feature>
<feature type="binding site" evidence="7">
    <location>
        <position position="21"/>
    </location>
    <ligand>
        <name>3-phosphoshikimate</name>
        <dbReference type="ChEBI" id="CHEBI:145989"/>
    </ligand>
</feature>
<evidence type="ECO:0000256" key="1">
    <source>
        <dbReference type="ARBA" id="ARBA00004811"/>
    </source>
</evidence>
<comment type="caution">
    <text evidence="7">Lacks conserved residue(s) required for the propagation of feature annotation.</text>
</comment>
<gene>
    <name evidence="7" type="primary">aroA</name>
    <name evidence="9" type="ORF">SAMN04487885_11281</name>
</gene>
<feature type="binding site" evidence="7">
    <location>
        <position position="163"/>
    </location>
    <ligand>
        <name>3-phosphoshikimate</name>
        <dbReference type="ChEBI" id="CHEBI:145989"/>
    </ligand>
</feature>
<feature type="binding site" evidence="7">
    <location>
        <position position="25"/>
    </location>
    <ligand>
        <name>3-phosphoshikimate</name>
        <dbReference type="ChEBI" id="CHEBI:145989"/>
    </ligand>
</feature>
<evidence type="ECO:0000256" key="5">
    <source>
        <dbReference type="ARBA" id="ARBA00023141"/>
    </source>
</evidence>
<dbReference type="SUPFAM" id="SSF55205">
    <property type="entry name" value="EPT/RTPC-like"/>
    <property type="match status" value="1"/>
</dbReference>
<organism evidence="9 10">
    <name type="scientific">Clostridium cadaveris</name>
    <dbReference type="NCBI Taxonomy" id="1529"/>
    <lineage>
        <taxon>Bacteria</taxon>
        <taxon>Bacillati</taxon>
        <taxon>Bacillota</taxon>
        <taxon>Clostridia</taxon>
        <taxon>Eubacteriales</taxon>
        <taxon>Clostridiaceae</taxon>
        <taxon>Clostridium</taxon>
    </lineage>
</organism>
<sequence length="424" mass="46983">MRIKINPEILKGQVMVPASKSICHRAIICAGLSEGESIISNIMFSKDIEATCNAMKTLGVRIKKYDDKIKILGRSSLVAEEKNIKCNESGSTLRFMIPIAATLGQMITFSGKGKLIERPLDDYYKIFDEKNIAYRNNEGKLPLTIRGKLTPSEYKIRGDVSSQFITGLLFALPLLDGDSKIIVTTELESKGYVDLTIDMLNRFSVNVENRNYKEFIIKGNQKYKAINYEVEGDFSQVSFWLVAGLLGCDISCKGMNISSIQGDKAILDTIMAMRGEIEISNSYIKAISKETKGIVIDAKDIPDLVPILAVLASLSKGKTEIINASRLRFKESDRLKAISEELSKIGADIKETKDGLVINGVDSLKGGEVYSWNDHRIAMALAVASVRCKEPLTIDGAECVSKSYPDFWEHFEKLGGDICEWNMG</sequence>
<dbReference type="InterPro" id="IPR001986">
    <property type="entry name" value="Enolpyruvate_Tfrase_dom"/>
</dbReference>
<dbReference type="PROSITE" id="PS00885">
    <property type="entry name" value="EPSP_SYNTHASE_2"/>
    <property type="match status" value="1"/>
</dbReference>
<proteinExistence type="inferred from homology"/>
<dbReference type="GO" id="GO:0009423">
    <property type="term" value="P:chorismate biosynthetic process"/>
    <property type="evidence" value="ECO:0007669"/>
    <property type="project" value="UniProtKB-UniRule"/>
</dbReference>
<feature type="binding site" evidence="7">
    <location>
        <position position="161"/>
    </location>
    <ligand>
        <name>3-phosphoshikimate</name>
        <dbReference type="ChEBI" id="CHEBI:145989"/>
    </ligand>
</feature>
<dbReference type="HAMAP" id="MF_00210">
    <property type="entry name" value="EPSP_synth"/>
    <property type="match status" value="1"/>
</dbReference>
<dbReference type="GO" id="GO:0005737">
    <property type="term" value="C:cytoplasm"/>
    <property type="evidence" value="ECO:0007669"/>
    <property type="project" value="UniProtKB-SubCell"/>
</dbReference>
<feature type="binding site" evidence="7">
    <location>
        <position position="118"/>
    </location>
    <ligand>
        <name>phosphoenolpyruvate</name>
        <dbReference type="ChEBI" id="CHEBI:58702"/>
    </ligand>
</feature>
<dbReference type="OrthoDB" id="9809920at2"/>
<keyword evidence="4 7" id="KW-0808">Transferase</keyword>
<dbReference type="InterPro" id="IPR013792">
    <property type="entry name" value="RNA3'P_cycl/enolpyr_Trfase_a/b"/>
</dbReference>
<feature type="binding site" evidence="7">
    <location>
        <position position="20"/>
    </location>
    <ligand>
        <name>3-phosphoshikimate</name>
        <dbReference type="ChEBI" id="CHEBI:145989"/>
    </ligand>
</feature>
<dbReference type="UniPathway" id="UPA00053">
    <property type="reaction ID" value="UER00089"/>
</dbReference>
<keyword evidence="10" id="KW-1185">Reference proteome</keyword>
<evidence type="ECO:0000256" key="2">
    <source>
        <dbReference type="ARBA" id="ARBA00009948"/>
    </source>
</evidence>
<dbReference type="RefSeq" id="WP_074845587.1">
    <property type="nucleotide sequence ID" value="NZ_FOOE01000012.1"/>
</dbReference>
<feature type="active site" description="Proton acceptor" evidence="7">
    <location>
        <position position="303"/>
    </location>
</feature>
<evidence type="ECO:0000256" key="4">
    <source>
        <dbReference type="ARBA" id="ARBA00022679"/>
    </source>
</evidence>
<evidence type="ECO:0000313" key="9">
    <source>
        <dbReference type="EMBL" id="SFF84811.1"/>
    </source>
</evidence>
<evidence type="ECO:0000256" key="3">
    <source>
        <dbReference type="ARBA" id="ARBA00022605"/>
    </source>
</evidence>
<reference evidence="9 10" key="1">
    <citation type="submission" date="2016-10" db="EMBL/GenBank/DDBJ databases">
        <authorList>
            <person name="de Groot N.N."/>
        </authorList>
    </citation>
    <scope>NUCLEOTIDE SEQUENCE [LARGE SCALE GENOMIC DNA]</scope>
    <source>
        <strain evidence="9 10">NLAE-zl-G419</strain>
    </source>
</reference>
<dbReference type="STRING" id="1529.SAMN04487885_11281"/>
<keyword evidence="7" id="KW-0963">Cytoplasm</keyword>
<feature type="binding site" evidence="7">
    <location>
        <position position="376"/>
    </location>
    <ligand>
        <name>phosphoenolpyruvate</name>
        <dbReference type="ChEBI" id="CHEBI:58702"/>
    </ligand>
</feature>
<feature type="binding site" evidence="7">
    <location>
        <position position="334"/>
    </location>
    <ligand>
        <name>phosphoenolpyruvate</name>
        <dbReference type="ChEBI" id="CHEBI:58702"/>
    </ligand>
</feature>
<dbReference type="Proteomes" id="UP000182135">
    <property type="component" value="Unassembled WGS sequence"/>
</dbReference>
<dbReference type="EC" id="2.5.1.19" evidence="7"/>
<feature type="domain" description="Enolpyruvate transferase" evidence="8">
    <location>
        <begin position="9"/>
        <end position="410"/>
    </location>
</feature>
<dbReference type="GO" id="GO:0008652">
    <property type="term" value="P:amino acid biosynthetic process"/>
    <property type="evidence" value="ECO:0007669"/>
    <property type="project" value="UniProtKB-KW"/>
</dbReference>
<feature type="binding site" evidence="7">
    <location>
        <position position="402"/>
    </location>
    <ligand>
        <name>phosphoenolpyruvate</name>
        <dbReference type="ChEBI" id="CHEBI:58702"/>
    </ligand>
</feature>
<keyword evidence="5 7" id="KW-0057">Aromatic amino acid biosynthesis</keyword>
<feature type="binding site" evidence="7">
    <location>
        <position position="20"/>
    </location>
    <ligand>
        <name>phosphoenolpyruvate</name>
        <dbReference type="ChEBI" id="CHEBI:58702"/>
    </ligand>
</feature>
<dbReference type="Pfam" id="PF00275">
    <property type="entry name" value="EPSP_synthase"/>
    <property type="match status" value="1"/>
</dbReference>
<evidence type="ECO:0000259" key="8">
    <source>
        <dbReference type="Pfam" id="PF00275"/>
    </source>
</evidence>
<feature type="binding site" evidence="7">
    <location>
        <position position="163"/>
    </location>
    <ligand>
        <name>phosphoenolpyruvate</name>
        <dbReference type="ChEBI" id="CHEBI:58702"/>
    </ligand>
</feature>
<dbReference type="EMBL" id="FOOE01000012">
    <property type="protein sequence ID" value="SFF84811.1"/>
    <property type="molecule type" value="Genomic_DNA"/>
</dbReference>
<dbReference type="CDD" id="cd01556">
    <property type="entry name" value="EPSP_synthase"/>
    <property type="match status" value="1"/>
</dbReference>
<evidence type="ECO:0000256" key="6">
    <source>
        <dbReference type="ARBA" id="ARBA00044633"/>
    </source>
</evidence>
<feature type="binding site" evidence="7">
    <location>
        <position position="303"/>
    </location>
    <ligand>
        <name>3-phosphoshikimate</name>
        <dbReference type="ChEBI" id="CHEBI:145989"/>
    </ligand>
</feature>
<feature type="binding site" evidence="7">
    <location>
        <position position="330"/>
    </location>
    <ligand>
        <name>3-phosphoshikimate</name>
        <dbReference type="ChEBI" id="CHEBI:145989"/>
    </ligand>
</feature>
<comment type="pathway">
    <text evidence="1 7">Metabolic intermediate biosynthesis; chorismate biosynthesis; chorismate from D-erythrose 4-phosphate and phosphoenolpyruvate: step 6/7.</text>
</comment>
<comment type="subcellular location">
    <subcellularLocation>
        <location evidence="7">Cytoplasm</location>
    </subcellularLocation>
</comment>
<dbReference type="PANTHER" id="PTHR21090">
    <property type="entry name" value="AROM/DEHYDROQUINATE SYNTHASE"/>
    <property type="match status" value="1"/>
</dbReference>
<feature type="binding site" evidence="7">
    <location>
        <position position="90"/>
    </location>
    <ligand>
        <name>phosphoenolpyruvate</name>
        <dbReference type="ChEBI" id="CHEBI:58702"/>
    </ligand>
</feature>
<dbReference type="NCBIfam" id="TIGR01356">
    <property type="entry name" value="aroA"/>
    <property type="match status" value="1"/>
</dbReference>
<comment type="subunit">
    <text evidence="7">Monomer.</text>
</comment>
<name>A0A1I2M6H4_9CLOT</name>
<dbReference type="Gene3D" id="3.65.10.10">
    <property type="entry name" value="Enolpyruvate transferase domain"/>
    <property type="match status" value="2"/>
</dbReference>